<evidence type="ECO:0000313" key="3">
    <source>
        <dbReference type="Proteomes" id="UP001209318"/>
    </source>
</evidence>
<organism evidence="2 3">
    <name type="scientific">Perspicuibacillus lycopersici</name>
    <dbReference type="NCBI Taxonomy" id="1325689"/>
    <lineage>
        <taxon>Bacteria</taxon>
        <taxon>Bacillati</taxon>
        <taxon>Bacillota</taxon>
        <taxon>Bacilli</taxon>
        <taxon>Bacillales</taxon>
        <taxon>Bacillaceae</taxon>
        <taxon>Perspicuibacillus</taxon>
    </lineage>
</organism>
<dbReference type="AlphaFoldDB" id="A0AAE3LLL4"/>
<feature type="transmembrane region" description="Helical" evidence="1">
    <location>
        <begin position="27"/>
        <end position="49"/>
    </location>
</feature>
<feature type="transmembrane region" description="Helical" evidence="1">
    <location>
        <begin position="245"/>
        <end position="265"/>
    </location>
</feature>
<keyword evidence="1" id="KW-0812">Transmembrane</keyword>
<accession>A0AAE3LLL4</accession>
<dbReference type="Pfam" id="PF06691">
    <property type="entry name" value="DUF1189"/>
    <property type="match status" value="1"/>
</dbReference>
<keyword evidence="1" id="KW-1133">Transmembrane helix</keyword>
<dbReference type="Proteomes" id="UP001209318">
    <property type="component" value="Unassembled WGS sequence"/>
</dbReference>
<proteinExistence type="predicted"/>
<gene>
    <name evidence="2" type="ORF">OEV98_02640</name>
</gene>
<reference evidence="2" key="1">
    <citation type="submission" date="2022-10" db="EMBL/GenBank/DDBJ databases">
        <title>Description of Fervidibacillus gen. nov. in the family Fervidibacillaceae fam. nov. with two species, Fervidibacillus albus sp. nov., and Fervidibacillus halotolerans sp. nov., isolated from tidal flat sediments.</title>
        <authorList>
            <person name="Kwon K.K."/>
            <person name="Yang S.-H."/>
        </authorList>
    </citation>
    <scope>NUCLEOTIDE SEQUENCE</scope>
    <source>
        <strain evidence="2">JCM 19140</strain>
    </source>
</reference>
<keyword evidence="1" id="KW-0472">Membrane</keyword>
<comment type="caution">
    <text evidence="2">The sequence shown here is derived from an EMBL/GenBank/DDBJ whole genome shotgun (WGS) entry which is preliminary data.</text>
</comment>
<dbReference type="EMBL" id="JAOUSF010000001">
    <property type="protein sequence ID" value="MCU9612460.1"/>
    <property type="molecule type" value="Genomic_DNA"/>
</dbReference>
<feature type="transmembrane region" description="Helical" evidence="1">
    <location>
        <begin position="173"/>
        <end position="204"/>
    </location>
</feature>
<feature type="transmembrane region" description="Helical" evidence="1">
    <location>
        <begin position="216"/>
        <end position="239"/>
    </location>
</feature>
<protein>
    <submittedName>
        <fullName evidence="2">DUF1189 family protein</fullName>
    </submittedName>
</protein>
<keyword evidence="3" id="KW-1185">Reference proteome</keyword>
<sequence length="274" mass="31204">MKTDIFPINFFKSFWLPKNVLKGRKDLNWFQIFIAVLFLNGLLMIPVSLHFSKMDAFPIEGSFPNAFELVDDSVWSQMENASFQNGQMELTEGFYMEKPNGVVGGNLTETEVEEALKADNAILFLQEEMVIKEGDKATSNIRYTKDFSVENVSNVEEFKQAISEQWFYQNQTYVVGSMIFVVFILLLVNFLFIVLGSAFFVYLTRKSSSIKTFKESINLVLNAAGLSTVISMIVGLISFDIITIILIQSFGLIFMLLAIFLSSRFQDEPINSRK</sequence>
<evidence type="ECO:0000256" key="1">
    <source>
        <dbReference type="SAM" id="Phobius"/>
    </source>
</evidence>
<dbReference type="InterPro" id="IPR009574">
    <property type="entry name" value="DUF1189"/>
</dbReference>
<evidence type="ECO:0000313" key="2">
    <source>
        <dbReference type="EMBL" id="MCU9612460.1"/>
    </source>
</evidence>
<name>A0AAE3LLL4_9BACI</name>
<dbReference type="RefSeq" id="WP_263071625.1">
    <property type="nucleotide sequence ID" value="NZ_JAOUSF010000001.1"/>
</dbReference>